<keyword evidence="8" id="KW-0902">Two-component regulatory system</keyword>
<comment type="caution">
    <text evidence="11">The sequence shown here is derived from an EMBL/GenBank/DDBJ whole genome shotgun (WGS) entry which is preliminary data.</text>
</comment>
<evidence type="ECO:0000256" key="6">
    <source>
        <dbReference type="ARBA" id="ARBA00022777"/>
    </source>
</evidence>
<evidence type="ECO:0000256" key="3">
    <source>
        <dbReference type="ARBA" id="ARBA00022553"/>
    </source>
</evidence>
<dbReference type="PANTHER" id="PTHR24421:SF10">
    <property type="entry name" value="NITRATE_NITRITE SENSOR PROTEIN NARQ"/>
    <property type="match status" value="1"/>
</dbReference>
<dbReference type="InterPro" id="IPR003594">
    <property type="entry name" value="HATPase_dom"/>
</dbReference>
<keyword evidence="3" id="KW-0597">Phosphoprotein</keyword>
<reference evidence="11 12" key="1">
    <citation type="submission" date="2020-08" db="EMBL/GenBank/DDBJ databases">
        <title>Cohnella phylogeny.</title>
        <authorList>
            <person name="Dunlap C."/>
        </authorList>
    </citation>
    <scope>NUCLEOTIDE SEQUENCE [LARGE SCALE GENOMIC DNA]</scope>
    <source>
        <strain evidence="11 12">DSM 25239</strain>
    </source>
</reference>
<evidence type="ECO:0000256" key="2">
    <source>
        <dbReference type="ARBA" id="ARBA00012438"/>
    </source>
</evidence>
<dbReference type="GO" id="GO:0046983">
    <property type="term" value="F:protein dimerization activity"/>
    <property type="evidence" value="ECO:0007669"/>
    <property type="project" value="InterPro"/>
</dbReference>
<dbReference type="GO" id="GO:0000155">
    <property type="term" value="F:phosphorelay sensor kinase activity"/>
    <property type="evidence" value="ECO:0007669"/>
    <property type="project" value="InterPro"/>
</dbReference>
<dbReference type="InterPro" id="IPR011712">
    <property type="entry name" value="Sig_transdc_His_kin_sub3_dim/P"/>
</dbReference>
<dbReference type="EMBL" id="JACJVR010000047">
    <property type="protein sequence ID" value="MBB6692131.1"/>
    <property type="molecule type" value="Genomic_DNA"/>
</dbReference>
<proteinExistence type="predicted"/>
<evidence type="ECO:0000256" key="7">
    <source>
        <dbReference type="ARBA" id="ARBA00022840"/>
    </source>
</evidence>
<organism evidence="11 12">
    <name type="scientific">Cohnella xylanilytica</name>
    <dbReference type="NCBI Taxonomy" id="557555"/>
    <lineage>
        <taxon>Bacteria</taxon>
        <taxon>Bacillati</taxon>
        <taxon>Bacillota</taxon>
        <taxon>Bacilli</taxon>
        <taxon>Bacillales</taxon>
        <taxon>Paenibacillaceae</taxon>
        <taxon>Cohnella</taxon>
    </lineage>
</organism>
<evidence type="ECO:0000313" key="11">
    <source>
        <dbReference type="EMBL" id="MBB6692131.1"/>
    </source>
</evidence>
<name>A0A841U1Y2_9BACL</name>
<feature type="domain" description="Signal transduction histidine kinase subgroup 3 dimerisation and phosphoacceptor" evidence="10">
    <location>
        <begin position="3"/>
        <end position="65"/>
    </location>
</feature>
<evidence type="ECO:0000259" key="10">
    <source>
        <dbReference type="Pfam" id="PF07730"/>
    </source>
</evidence>
<protein>
    <recommendedName>
        <fullName evidence="2">histidine kinase</fullName>
        <ecNumber evidence="2">2.7.13.3</ecNumber>
    </recommendedName>
</protein>
<evidence type="ECO:0000256" key="8">
    <source>
        <dbReference type="ARBA" id="ARBA00023012"/>
    </source>
</evidence>
<keyword evidence="7" id="KW-0067">ATP-binding</keyword>
<dbReference type="RefSeq" id="WP_185136120.1">
    <property type="nucleotide sequence ID" value="NZ_JACJVR010000047.1"/>
</dbReference>
<dbReference type="InterPro" id="IPR050482">
    <property type="entry name" value="Sensor_HK_TwoCompSys"/>
</dbReference>
<dbReference type="Pfam" id="PF02518">
    <property type="entry name" value="HATPase_c"/>
    <property type="match status" value="1"/>
</dbReference>
<sequence>MGERRRLAYDIHDTVGYTLTTALVQVEGIRRLLERGDDEGIRKLEALGNLLRIGLGELRQLLRQTEDGPEPDDLPDLEESLRGLMETTRDAAGAETSVVIDAPLRRLSVAQKKMIYYTVLEGLTNGLRHGESTRFELSLTVRESVLVMELANNGKPMACTGSGSGVGLSGMLARIASVGGSLEIKPGAEKGVRLRVRIPMADEQRDAIAASQEGEV</sequence>
<dbReference type="EC" id="2.7.13.3" evidence="2"/>
<keyword evidence="5" id="KW-0547">Nucleotide-binding</keyword>
<dbReference type="Proteomes" id="UP000553776">
    <property type="component" value="Unassembled WGS sequence"/>
</dbReference>
<accession>A0A841U1Y2</accession>
<dbReference type="SUPFAM" id="SSF55874">
    <property type="entry name" value="ATPase domain of HSP90 chaperone/DNA topoisomerase II/histidine kinase"/>
    <property type="match status" value="1"/>
</dbReference>
<dbReference type="Gene3D" id="1.20.5.1930">
    <property type="match status" value="1"/>
</dbReference>
<evidence type="ECO:0000256" key="4">
    <source>
        <dbReference type="ARBA" id="ARBA00022679"/>
    </source>
</evidence>
<keyword evidence="12" id="KW-1185">Reference proteome</keyword>
<evidence type="ECO:0000259" key="9">
    <source>
        <dbReference type="Pfam" id="PF02518"/>
    </source>
</evidence>
<dbReference type="Gene3D" id="3.30.565.10">
    <property type="entry name" value="Histidine kinase-like ATPase, C-terminal domain"/>
    <property type="match status" value="1"/>
</dbReference>
<evidence type="ECO:0000256" key="5">
    <source>
        <dbReference type="ARBA" id="ARBA00022741"/>
    </source>
</evidence>
<comment type="catalytic activity">
    <reaction evidence="1">
        <text>ATP + protein L-histidine = ADP + protein N-phospho-L-histidine.</text>
        <dbReference type="EC" id="2.7.13.3"/>
    </reaction>
</comment>
<dbReference type="InterPro" id="IPR036890">
    <property type="entry name" value="HATPase_C_sf"/>
</dbReference>
<dbReference type="GO" id="GO:0005524">
    <property type="term" value="F:ATP binding"/>
    <property type="evidence" value="ECO:0007669"/>
    <property type="project" value="UniProtKB-KW"/>
</dbReference>
<feature type="domain" description="Histidine kinase/HSP90-like ATPase" evidence="9">
    <location>
        <begin position="114"/>
        <end position="201"/>
    </location>
</feature>
<dbReference type="Pfam" id="PF07730">
    <property type="entry name" value="HisKA_3"/>
    <property type="match status" value="1"/>
</dbReference>
<keyword evidence="4" id="KW-0808">Transferase</keyword>
<dbReference type="PANTHER" id="PTHR24421">
    <property type="entry name" value="NITRATE/NITRITE SENSOR PROTEIN NARX-RELATED"/>
    <property type="match status" value="1"/>
</dbReference>
<dbReference type="GO" id="GO:0016020">
    <property type="term" value="C:membrane"/>
    <property type="evidence" value="ECO:0007669"/>
    <property type="project" value="InterPro"/>
</dbReference>
<evidence type="ECO:0000256" key="1">
    <source>
        <dbReference type="ARBA" id="ARBA00000085"/>
    </source>
</evidence>
<dbReference type="AlphaFoldDB" id="A0A841U1Y2"/>
<evidence type="ECO:0000313" key="12">
    <source>
        <dbReference type="Proteomes" id="UP000553776"/>
    </source>
</evidence>
<gene>
    <name evidence="11" type="ORF">H7B90_12035</name>
</gene>
<keyword evidence="6" id="KW-0418">Kinase</keyword>